<protein>
    <submittedName>
        <fullName evidence="1">Uncharacterized protein</fullName>
    </submittedName>
</protein>
<sequence length="148" mass="15102">SCVNISIPNVIGLSKCLGTSGDLCSSDTKGAVNLIGKLVVCALEGIADLDLAVQLPLIEQLLTHILEDAGLGPLAKLLFSLCKTTGGLLGGILGGVGDLITSILPLKELNKLIKSLTGALKCSGLDVNKCLNCDELIVLNLPSALNIG</sequence>
<dbReference type="EMBL" id="JABSTQ010009187">
    <property type="protein sequence ID" value="KAG0431893.1"/>
    <property type="molecule type" value="Genomic_DNA"/>
</dbReference>
<keyword evidence="2" id="KW-1185">Reference proteome</keyword>
<name>A0AC60QCU6_IXOPE</name>
<organism evidence="1 2">
    <name type="scientific">Ixodes persulcatus</name>
    <name type="common">Taiga tick</name>
    <dbReference type="NCBI Taxonomy" id="34615"/>
    <lineage>
        <taxon>Eukaryota</taxon>
        <taxon>Metazoa</taxon>
        <taxon>Ecdysozoa</taxon>
        <taxon>Arthropoda</taxon>
        <taxon>Chelicerata</taxon>
        <taxon>Arachnida</taxon>
        <taxon>Acari</taxon>
        <taxon>Parasitiformes</taxon>
        <taxon>Ixodida</taxon>
        <taxon>Ixodoidea</taxon>
        <taxon>Ixodidae</taxon>
        <taxon>Ixodinae</taxon>
        <taxon>Ixodes</taxon>
    </lineage>
</organism>
<reference evidence="1 2" key="1">
    <citation type="journal article" date="2020" name="Cell">
        <title>Large-Scale Comparative Analyses of Tick Genomes Elucidate Their Genetic Diversity and Vector Capacities.</title>
        <authorList>
            <consortium name="Tick Genome and Microbiome Consortium (TIGMIC)"/>
            <person name="Jia N."/>
            <person name="Wang J."/>
            <person name="Shi W."/>
            <person name="Du L."/>
            <person name="Sun Y."/>
            <person name="Zhan W."/>
            <person name="Jiang J.F."/>
            <person name="Wang Q."/>
            <person name="Zhang B."/>
            <person name="Ji P."/>
            <person name="Bell-Sakyi L."/>
            <person name="Cui X.M."/>
            <person name="Yuan T.T."/>
            <person name="Jiang B.G."/>
            <person name="Yang W.F."/>
            <person name="Lam T.T."/>
            <person name="Chang Q.C."/>
            <person name="Ding S.J."/>
            <person name="Wang X.J."/>
            <person name="Zhu J.G."/>
            <person name="Ruan X.D."/>
            <person name="Zhao L."/>
            <person name="Wei J.T."/>
            <person name="Ye R.Z."/>
            <person name="Que T.C."/>
            <person name="Du C.H."/>
            <person name="Zhou Y.H."/>
            <person name="Cheng J.X."/>
            <person name="Dai P.F."/>
            <person name="Guo W.B."/>
            <person name="Han X.H."/>
            <person name="Huang E.J."/>
            <person name="Li L.F."/>
            <person name="Wei W."/>
            <person name="Gao Y.C."/>
            <person name="Liu J.Z."/>
            <person name="Shao H.Z."/>
            <person name="Wang X."/>
            <person name="Wang C.C."/>
            <person name="Yang T.C."/>
            <person name="Huo Q.B."/>
            <person name="Li W."/>
            <person name="Chen H.Y."/>
            <person name="Chen S.E."/>
            <person name="Zhou L.G."/>
            <person name="Ni X.B."/>
            <person name="Tian J.H."/>
            <person name="Sheng Y."/>
            <person name="Liu T."/>
            <person name="Pan Y.S."/>
            <person name="Xia L.Y."/>
            <person name="Li J."/>
            <person name="Zhao F."/>
            <person name="Cao W.C."/>
        </authorList>
    </citation>
    <scope>NUCLEOTIDE SEQUENCE [LARGE SCALE GENOMIC DNA]</scope>
    <source>
        <strain evidence="1">Iper-2018</strain>
    </source>
</reference>
<proteinExistence type="predicted"/>
<evidence type="ECO:0000313" key="1">
    <source>
        <dbReference type="EMBL" id="KAG0431893.1"/>
    </source>
</evidence>
<accession>A0AC60QCU6</accession>
<gene>
    <name evidence="1" type="ORF">HPB47_021347</name>
</gene>
<feature type="non-terminal residue" evidence="1">
    <location>
        <position position="1"/>
    </location>
</feature>
<feature type="non-terminal residue" evidence="1">
    <location>
        <position position="148"/>
    </location>
</feature>
<evidence type="ECO:0000313" key="2">
    <source>
        <dbReference type="Proteomes" id="UP000805193"/>
    </source>
</evidence>
<comment type="caution">
    <text evidence="1">The sequence shown here is derived from an EMBL/GenBank/DDBJ whole genome shotgun (WGS) entry which is preliminary data.</text>
</comment>
<dbReference type="Proteomes" id="UP000805193">
    <property type="component" value="Unassembled WGS sequence"/>
</dbReference>